<feature type="region of interest" description="Disordered" evidence="5">
    <location>
        <begin position="220"/>
        <end position="241"/>
    </location>
</feature>
<evidence type="ECO:0000256" key="2">
    <source>
        <dbReference type="ARBA" id="ARBA00022679"/>
    </source>
</evidence>
<dbReference type="Gene3D" id="3.30.160.60">
    <property type="entry name" value="Classic Zinc Finger"/>
    <property type="match status" value="1"/>
</dbReference>
<proteinExistence type="inferred from homology"/>
<dbReference type="Gene3D" id="3.40.50.300">
    <property type="entry name" value="P-loop containing nucleotide triphosphate hydrolases"/>
    <property type="match status" value="2"/>
</dbReference>
<dbReference type="GO" id="GO:0005524">
    <property type="term" value="F:ATP binding"/>
    <property type="evidence" value="ECO:0007669"/>
    <property type="project" value="UniProtKB-KW"/>
</dbReference>
<dbReference type="Pfam" id="PF01715">
    <property type="entry name" value="IPPT"/>
    <property type="match status" value="1"/>
</dbReference>
<dbReference type="InterPro" id="IPR027417">
    <property type="entry name" value="P-loop_NTPase"/>
</dbReference>
<evidence type="ECO:0000256" key="1">
    <source>
        <dbReference type="ARBA" id="ARBA00005842"/>
    </source>
</evidence>
<feature type="compositionally biased region" description="Polar residues" evidence="5">
    <location>
        <begin position="220"/>
        <end position="239"/>
    </location>
</feature>
<name>A0A7M5WUA4_9CNID</name>
<dbReference type="InterPro" id="IPR039657">
    <property type="entry name" value="Dimethylallyltransferase"/>
</dbReference>
<evidence type="ECO:0000313" key="7">
    <source>
        <dbReference type="Proteomes" id="UP000594262"/>
    </source>
</evidence>
<keyword evidence="7" id="KW-1185">Reference proteome</keyword>
<organism evidence="6 7">
    <name type="scientific">Clytia hemisphaerica</name>
    <dbReference type="NCBI Taxonomy" id="252671"/>
    <lineage>
        <taxon>Eukaryota</taxon>
        <taxon>Metazoa</taxon>
        <taxon>Cnidaria</taxon>
        <taxon>Hydrozoa</taxon>
        <taxon>Hydroidolina</taxon>
        <taxon>Leptothecata</taxon>
        <taxon>Obeliida</taxon>
        <taxon>Clytiidae</taxon>
        <taxon>Clytia</taxon>
    </lineage>
</organism>
<keyword evidence="2" id="KW-0808">Transferase</keyword>
<keyword evidence="4" id="KW-0067">ATP-binding</keyword>
<feature type="compositionally biased region" description="Polar residues" evidence="5">
    <location>
        <begin position="344"/>
        <end position="358"/>
    </location>
</feature>
<evidence type="ECO:0000256" key="3">
    <source>
        <dbReference type="ARBA" id="ARBA00022741"/>
    </source>
</evidence>
<dbReference type="SUPFAM" id="SSF52540">
    <property type="entry name" value="P-loop containing nucleoside triphosphate hydrolases"/>
    <property type="match status" value="1"/>
</dbReference>
<comment type="similarity">
    <text evidence="1">Belongs to the IPP transferase family.</text>
</comment>
<dbReference type="GO" id="GO:0005739">
    <property type="term" value="C:mitochondrion"/>
    <property type="evidence" value="ECO:0007669"/>
    <property type="project" value="TreeGrafter"/>
</dbReference>
<protein>
    <recommendedName>
        <fullName evidence="8">tRNA dimethylallyltransferase</fullName>
    </recommendedName>
</protein>
<dbReference type="AlphaFoldDB" id="A0A7M5WUA4"/>
<dbReference type="PANTHER" id="PTHR11088">
    <property type="entry name" value="TRNA DIMETHYLALLYLTRANSFERASE"/>
    <property type="match status" value="1"/>
</dbReference>
<dbReference type="InterPro" id="IPR018022">
    <property type="entry name" value="IPT"/>
</dbReference>
<dbReference type="HAMAP" id="MF_00185">
    <property type="entry name" value="IPP_trans"/>
    <property type="match status" value="1"/>
</dbReference>
<reference evidence="6" key="1">
    <citation type="submission" date="2021-01" db="UniProtKB">
        <authorList>
            <consortium name="EnsemblMetazoa"/>
        </authorList>
    </citation>
    <scope>IDENTIFICATION</scope>
</reference>
<feature type="region of interest" description="Disordered" evidence="5">
    <location>
        <begin position="318"/>
        <end position="370"/>
    </location>
</feature>
<dbReference type="Gene3D" id="1.10.20.140">
    <property type="match status" value="1"/>
</dbReference>
<dbReference type="GeneID" id="136804090"/>
<dbReference type="RefSeq" id="XP_066916936.1">
    <property type="nucleotide sequence ID" value="XM_067060835.1"/>
</dbReference>
<dbReference type="PANTHER" id="PTHR11088:SF89">
    <property type="entry name" value="TRNA DIMETHYLALLYLTRANSFERASE"/>
    <property type="match status" value="1"/>
</dbReference>
<dbReference type="GO" id="GO:0052381">
    <property type="term" value="F:tRNA dimethylallyltransferase activity"/>
    <property type="evidence" value="ECO:0007669"/>
    <property type="project" value="InterPro"/>
</dbReference>
<evidence type="ECO:0000313" key="6">
    <source>
        <dbReference type="EnsemblMetazoa" id="CLYHEMP013240.2"/>
    </source>
</evidence>
<feature type="compositionally biased region" description="Polar residues" evidence="5">
    <location>
        <begin position="326"/>
        <end position="336"/>
    </location>
</feature>
<evidence type="ECO:0000256" key="4">
    <source>
        <dbReference type="ARBA" id="ARBA00022840"/>
    </source>
</evidence>
<feature type="region of interest" description="Disordered" evidence="5">
    <location>
        <begin position="156"/>
        <end position="175"/>
    </location>
</feature>
<dbReference type="GO" id="GO:0006400">
    <property type="term" value="P:tRNA modification"/>
    <property type="evidence" value="ECO:0007669"/>
    <property type="project" value="TreeGrafter"/>
</dbReference>
<accession>A0A7M5WUA4</accession>
<dbReference type="EnsemblMetazoa" id="CLYHEMT013240.2">
    <property type="protein sequence ID" value="CLYHEMP013240.2"/>
    <property type="gene ID" value="CLYHEMG013240"/>
</dbReference>
<keyword evidence="3" id="KW-0547">Nucleotide-binding</keyword>
<evidence type="ECO:0008006" key="8">
    <source>
        <dbReference type="Google" id="ProtNLM"/>
    </source>
</evidence>
<sequence>MFVPFFKRMMSSTMNSCYKDTKLVVILGSTAVGKTKLSIELAKMFDGEIISADSMQVYKGLDIITNKVTPEEKQCIPHHMIDIFDSTQEFTVIDFKQRALKVITDLVKRQKVPIIVGGTNYFIEALLWDFLIEGGLDDVDPKKELRNRKAFLFPGSKRRHGDKNEVDDEESDQRVDNRDVIAETALYDELMKVDPERANQLHPNNLRKISRSLQIYHTTGETHSSLMKKQQDQPGSSKLSGPLRFPKTLLLWLTADQTILNDRISTRVDQMLEKGLENEIKTFYEKHLKANEDSNVETKEPDSDLQIISCVDSSTNVELTEKDSPLETQTNSTKSDLLSKPGKSETSMTGDSKNNVLPESNKGENSVDGVKEYQEKSEDVLLKSYEEGIFQAIGFKEFHKYLTYTGIDESKKQKLLQASLDKLKQITIKYSKKQVRWVMNRIVKRQAVNTLPVYNLNASDIAAWDEHVCKKAKEITQCFMKDEPITHAPMAISDIDEKVTVTDKHRKHVCDDCNGRIIIGDDAWEIHLKSKRHRKMKVNRAKKMQVSAQT</sequence>
<dbReference type="Proteomes" id="UP000594262">
    <property type="component" value="Unplaced"/>
</dbReference>
<evidence type="ECO:0000256" key="5">
    <source>
        <dbReference type="SAM" id="MobiDB-lite"/>
    </source>
</evidence>
<dbReference type="OrthoDB" id="5947508at2759"/>